<evidence type="ECO:0000256" key="1">
    <source>
        <dbReference type="SAM" id="MobiDB-lite"/>
    </source>
</evidence>
<dbReference type="Proteomes" id="UP000019373">
    <property type="component" value="Unassembled WGS sequence"/>
</dbReference>
<feature type="transmembrane region" description="Helical" evidence="2">
    <location>
        <begin position="116"/>
        <end position="139"/>
    </location>
</feature>
<feature type="domain" description="Rhamnogalacturonase A/B/Epimerase-like pectate lyase" evidence="3">
    <location>
        <begin position="183"/>
        <end position="409"/>
    </location>
</feature>
<gene>
    <name evidence="4" type="ORF">EPUS_07644</name>
</gene>
<dbReference type="PANTHER" id="PTHR33928">
    <property type="entry name" value="POLYGALACTURONASE QRT3"/>
    <property type="match status" value="1"/>
</dbReference>
<dbReference type="AlphaFoldDB" id="U1I437"/>
<dbReference type="Gene3D" id="2.160.20.10">
    <property type="entry name" value="Single-stranded right-handed beta-helix, Pectin lyase-like"/>
    <property type="match status" value="2"/>
</dbReference>
<dbReference type="FunFam" id="2.160.20.10:FF:000023">
    <property type="entry name" value="Exo-beta-1,3-glucanase Exg0"/>
    <property type="match status" value="1"/>
</dbReference>
<evidence type="ECO:0000259" key="3">
    <source>
        <dbReference type="Pfam" id="PF12708"/>
    </source>
</evidence>
<sequence>MASLHRPRSTSCHHEPLLHDFQGQEIDHERQDEEISSAKNDKKPEDGLEEQDNHIYPRWLASHSREGRYEKITPEEQDHHTSSFCSAETKSILPCYLDSLRLPEVKRHHSRSGREAFVMAVLSAASLFLILRILLVTLWPASLVDAVPKPQGDVPTAAADGYWLANIPRNGKVAYGDSSYKIFRNVKEYGAKGDGSTDDTVAINRAISEGARCGEGCDSSTVKPAIVYFPSGTYMVSAPIIQYYYTQFIGDPHNLPVIKATANFVGIAVLDTDPYIPGGNGRQWYTNQNNFFRQIRNFVVDITNQPLGLGAGIHWQVAQATSLQNIRFEMRKGGGSENKQQGIFMDNGSGGFMSDLVFNGGLFGAFLGNQQFTTRNLTFNDCQTAIFMNWNWLWTFKSVNINNCGIGLDMANRPDGNNQSVGSVLLLDSKFTATPTAIKTAFSENSIPNTGGTLVLENVDFTGAQVAVAGLTGNTVLAGGAVVDSWAQGSIYRPSAGTQRMAKRLPQAPAASEACSASAAPLVSSATAVTPLSSGGITAGGASTPSAGSASTFSSVVSPIAVSPLPSSGSVLSAPISPIPFANGTQSNVTAQACSEPPSPKARIRGQQGLTAPTKATSLLDNGKVFERSKPQYENVPISSFVSVKSKGAKGDGVTDDTAAIQNILNSATTDQIVYFDHGAYVITDTVNVPKNIKITGEIWPLIMASGPAFSDQNNPRPVFRVGAPGDRGAVEMTDLMFQTLGPAPGAIMMEWNVADSSQGSCALWDVHFRIGGTAGTRLQIDRCQKNENVTTTFKPECAGAFMLMHITQQATAYLENTWFWVADHELDLSSWPGYAINNQINVYNGRGILVESKGPVWMYGTSSEHSQLYNYQIANAQDIWMGSIQTETAYMQANPNALNGGFPPNEAYSDPDFATCTTDSCRKTWGLRVLDSNDVYMYGGGLYSFFENYNQVCLDTESCQENMVDIQCSDDVWLFGLSTKASVNMVTVNGQSQAIGLENDNVFCQTVALFQEP</sequence>
<dbReference type="InterPro" id="IPR011050">
    <property type="entry name" value="Pectin_lyase_fold/virulence"/>
</dbReference>
<evidence type="ECO:0000313" key="5">
    <source>
        <dbReference type="Proteomes" id="UP000019373"/>
    </source>
</evidence>
<dbReference type="Pfam" id="PF12708">
    <property type="entry name" value="Pect-lyase_RHGA_epim"/>
    <property type="match status" value="2"/>
</dbReference>
<keyword evidence="2" id="KW-0472">Membrane</keyword>
<dbReference type="EMBL" id="KE720688">
    <property type="protein sequence ID" value="ERF76854.1"/>
    <property type="molecule type" value="Genomic_DNA"/>
</dbReference>
<name>U1I437_ENDPU</name>
<dbReference type="PANTHER" id="PTHR33928:SF2">
    <property type="entry name" value="PECTATE LYASE SUPERFAMILY PROTEIN DOMAIN-CONTAINING PROTEIN-RELATED"/>
    <property type="match status" value="1"/>
</dbReference>
<dbReference type="HOGENOM" id="CLU_002540_2_1_1"/>
<keyword evidence="2" id="KW-0812">Transmembrane</keyword>
<dbReference type="GeneID" id="19242525"/>
<feature type="region of interest" description="Disordered" evidence="1">
    <location>
        <begin position="1"/>
        <end position="55"/>
    </location>
</feature>
<keyword evidence="5" id="KW-1185">Reference proteome</keyword>
<dbReference type="OrthoDB" id="1046782at2759"/>
<feature type="compositionally biased region" description="Basic and acidic residues" evidence="1">
    <location>
        <begin position="39"/>
        <end position="55"/>
    </location>
</feature>
<dbReference type="eggNOG" id="ENOG502QV54">
    <property type="taxonomic scope" value="Eukaryota"/>
</dbReference>
<accession>U1I437</accession>
<dbReference type="GO" id="GO:0004650">
    <property type="term" value="F:polygalacturonase activity"/>
    <property type="evidence" value="ECO:0007669"/>
    <property type="project" value="InterPro"/>
</dbReference>
<dbReference type="RefSeq" id="XP_007785824.1">
    <property type="nucleotide sequence ID" value="XM_007787634.1"/>
</dbReference>
<dbReference type="CDD" id="cd23668">
    <property type="entry name" value="GH55_beta13glucanase-like"/>
    <property type="match status" value="1"/>
</dbReference>
<protein>
    <recommendedName>
        <fullName evidence="3">Rhamnogalacturonase A/B/Epimerase-like pectate lyase domain-containing protein</fullName>
    </recommendedName>
</protein>
<dbReference type="FunFam" id="2.160.20.10:FF:000026">
    <property type="entry name" value="Exo-beta-1,3-glucanase Exg0"/>
    <property type="match status" value="1"/>
</dbReference>
<proteinExistence type="predicted"/>
<evidence type="ECO:0000313" key="4">
    <source>
        <dbReference type="EMBL" id="ERF76854.1"/>
    </source>
</evidence>
<feature type="domain" description="Rhamnogalacturonase A/B/Epimerase-like pectate lyase" evidence="3">
    <location>
        <begin position="641"/>
        <end position="699"/>
    </location>
</feature>
<organism evidence="4 5">
    <name type="scientific">Endocarpon pusillum (strain Z07020 / HMAS-L-300199)</name>
    <name type="common">Lichen-forming fungus</name>
    <dbReference type="NCBI Taxonomy" id="1263415"/>
    <lineage>
        <taxon>Eukaryota</taxon>
        <taxon>Fungi</taxon>
        <taxon>Dikarya</taxon>
        <taxon>Ascomycota</taxon>
        <taxon>Pezizomycotina</taxon>
        <taxon>Eurotiomycetes</taxon>
        <taxon>Chaetothyriomycetidae</taxon>
        <taxon>Verrucariales</taxon>
        <taxon>Verrucariaceae</taxon>
        <taxon>Endocarpon</taxon>
    </lineage>
</organism>
<evidence type="ECO:0000256" key="2">
    <source>
        <dbReference type="SAM" id="Phobius"/>
    </source>
</evidence>
<dbReference type="InterPro" id="IPR024535">
    <property type="entry name" value="RHGA/B-epi-like_pectate_lyase"/>
</dbReference>
<dbReference type="InterPro" id="IPR039279">
    <property type="entry name" value="QRT3-like"/>
</dbReference>
<feature type="region of interest" description="Disordered" evidence="1">
    <location>
        <begin position="590"/>
        <end position="610"/>
    </location>
</feature>
<dbReference type="SUPFAM" id="SSF51126">
    <property type="entry name" value="Pectin lyase-like"/>
    <property type="match status" value="2"/>
</dbReference>
<dbReference type="InterPro" id="IPR012334">
    <property type="entry name" value="Pectin_lyas_fold"/>
</dbReference>
<reference evidence="5" key="1">
    <citation type="journal article" date="2014" name="BMC Genomics">
        <title>Genome characteristics reveal the impact of lichenization on lichen-forming fungus Endocarpon pusillum Hedwig (Verrucariales, Ascomycota).</title>
        <authorList>
            <person name="Wang Y.-Y."/>
            <person name="Liu B."/>
            <person name="Zhang X.-Y."/>
            <person name="Zhou Q.-M."/>
            <person name="Zhang T."/>
            <person name="Li H."/>
            <person name="Yu Y.-F."/>
            <person name="Zhang X.-L."/>
            <person name="Hao X.-Y."/>
            <person name="Wang M."/>
            <person name="Wang L."/>
            <person name="Wei J.-C."/>
        </authorList>
    </citation>
    <scope>NUCLEOTIDE SEQUENCE [LARGE SCALE GENOMIC DNA]</scope>
    <source>
        <strain evidence="5">Z07020 / HMAS-L-300199</strain>
    </source>
</reference>
<keyword evidence="2" id="KW-1133">Transmembrane helix</keyword>
<dbReference type="OMA" id="AVFMNWN"/>